<feature type="transmembrane region" description="Helical" evidence="6">
    <location>
        <begin position="6"/>
        <end position="27"/>
    </location>
</feature>
<evidence type="ECO:0000313" key="7">
    <source>
        <dbReference type="EMBL" id="OWY96902.1"/>
    </source>
</evidence>
<dbReference type="Gene3D" id="1.20.1250.20">
    <property type="entry name" value="MFS general substrate transporter like domains"/>
    <property type="match status" value="1"/>
</dbReference>
<evidence type="ECO:0000256" key="2">
    <source>
        <dbReference type="ARBA" id="ARBA00022448"/>
    </source>
</evidence>
<dbReference type="EMBL" id="NBNE01011084">
    <property type="protein sequence ID" value="OWY96902.1"/>
    <property type="molecule type" value="Genomic_DNA"/>
</dbReference>
<comment type="caution">
    <text evidence="7">The sequence shown here is derived from an EMBL/GenBank/DDBJ whole genome shotgun (WGS) entry which is preliminary data.</text>
</comment>
<comment type="subcellular location">
    <subcellularLocation>
        <location evidence="1">Membrane</location>
        <topology evidence="1">Multi-pass membrane protein</topology>
    </subcellularLocation>
</comment>
<accession>A0A225UVE6</accession>
<keyword evidence="5 6" id="KW-0472">Membrane</keyword>
<dbReference type="Proteomes" id="UP000198211">
    <property type="component" value="Unassembled WGS sequence"/>
</dbReference>
<evidence type="ECO:0008006" key="9">
    <source>
        <dbReference type="Google" id="ProtNLM"/>
    </source>
</evidence>
<dbReference type="AlphaFoldDB" id="A0A225UVE6"/>
<dbReference type="PANTHER" id="PTHR23504">
    <property type="entry name" value="MAJOR FACILITATOR SUPERFAMILY DOMAIN-CONTAINING PROTEIN 10"/>
    <property type="match status" value="1"/>
</dbReference>
<dbReference type="PANTHER" id="PTHR23504:SF15">
    <property type="entry name" value="MAJOR FACILITATOR SUPERFAMILY (MFS) PROFILE DOMAIN-CONTAINING PROTEIN"/>
    <property type="match status" value="1"/>
</dbReference>
<evidence type="ECO:0000256" key="4">
    <source>
        <dbReference type="ARBA" id="ARBA00022989"/>
    </source>
</evidence>
<feature type="transmembrane region" description="Helical" evidence="6">
    <location>
        <begin position="95"/>
        <end position="114"/>
    </location>
</feature>
<keyword evidence="2" id="KW-0813">Transport</keyword>
<sequence>MLTQPHIWQITAGIFVLLVVSTIRILSETLPAQKSTKKTQWVVDNPFDSILMLLHSRLFVTLTCLIALTSFASEGIFQIQLFYLNVVVGFDVTDFGNLMLFNGVLAIVGQGLLLDPLVKCTKEKGVIILALVGGFWKAFGIVCRAFYPRKWLVYVLSVPGCLSEFSLPAISALMSINRATYHLPKLL</sequence>
<dbReference type="SUPFAM" id="SSF103473">
    <property type="entry name" value="MFS general substrate transporter"/>
    <property type="match status" value="1"/>
</dbReference>
<keyword evidence="3 6" id="KW-0812">Transmembrane</keyword>
<dbReference type="OrthoDB" id="419616at2759"/>
<name>A0A225UVE6_9STRA</name>
<feature type="transmembrane region" description="Helical" evidence="6">
    <location>
        <begin position="126"/>
        <end position="147"/>
    </location>
</feature>
<evidence type="ECO:0000256" key="5">
    <source>
        <dbReference type="ARBA" id="ARBA00023136"/>
    </source>
</evidence>
<organism evidence="7 8">
    <name type="scientific">Phytophthora megakarya</name>
    <dbReference type="NCBI Taxonomy" id="4795"/>
    <lineage>
        <taxon>Eukaryota</taxon>
        <taxon>Sar</taxon>
        <taxon>Stramenopiles</taxon>
        <taxon>Oomycota</taxon>
        <taxon>Peronosporomycetes</taxon>
        <taxon>Peronosporales</taxon>
        <taxon>Peronosporaceae</taxon>
        <taxon>Phytophthora</taxon>
    </lineage>
</organism>
<feature type="transmembrane region" description="Helical" evidence="6">
    <location>
        <begin position="58"/>
        <end position="83"/>
    </location>
</feature>
<evidence type="ECO:0000256" key="6">
    <source>
        <dbReference type="SAM" id="Phobius"/>
    </source>
</evidence>
<dbReference type="InterPro" id="IPR036259">
    <property type="entry name" value="MFS_trans_sf"/>
</dbReference>
<keyword evidence="4 6" id="KW-1133">Transmembrane helix</keyword>
<gene>
    <name evidence="7" type="ORF">PHMEG_00032711</name>
</gene>
<dbReference type="GO" id="GO:0016020">
    <property type="term" value="C:membrane"/>
    <property type="evidence" value="ECO:0007669"/>
    <property type="project" value="UniProtKB-SubCell"/>
</dbReference>
<evidence type="ECO:0000256" key="1">
    <source>
        <dbReference type="ARBA" id="ARBA00004141"/>
    </source>
</evidence>
<reference evidence="8" key="1">
    <citation type="submission" date="2017-03" db="EMBL/GenBank/DDBJ databases">
        <title>Phytopthora megakarya and P. palmivora, two closely related causual agents of cacao black pod achieved similar genome size and gene model numbers by different mechanisms.</title>
        <authorList>
            <person name="Ali S."/>
            <person name="Shao J."/>
            <person name="Larry D.J."/>
            <person name="Kronmiller B."/>
            <person name="Shen D."/>
            <person name="Strem M.D."/>
            <person name="Melnick R.L."/>
            <person name="Guiltinan M.J."/>
            <person name="Tyler B.M."/>
            <person name="Meinhardt L.W."/>
            <person name="Bailey B.A."/>
        </authorList>
    </citation>
    <scope>NUCLEOTIDE SEQUENCE [LARGE SCALE GENOMIC DNA]</scope>
    <source>
        <strain evidence="8">zdho120</strain>
    </source>
</reference>
<keyword evidence="8" id="KW-1185">Reference proteome</keyword>
<proteinExistence type="predicted"/>
<evidence type="ECO:0000313" key="8">
    <source>
        <dbReference type="Proteomes" id="UP000198211"/>
    </source>
</evidence>
<protein>
    <recommendedName>
        <fullName evidence="9">Major Facilitator Superfamily (MFS) transporter</fullName>
    </recommendedName>
</protein>
<evidence type="ECO:0000256" key="3">
    <source>
        <dbReference type="ARBA" id="ARBA00022692"/>
    </source>
</evidence>